<reference evidence="2 3" key="2">
    <citation type="journal article" date="2018" name="Int. J. Syst. Evol. Microbiol.">
        <title>Burkholderia insecticola sp. nov., a gut symbiotic bacterium of the bean bug Riptortus pedestris.</title>
        <authorList>
            <person name="Takeshita K."/>
            <person name="Tamaki H."/>
            <person name="Ohbayashi T."/>
            <person name="Meng X.-Y."/>
            <person name="Sone T."/>
            <person name="Mitani Y."/>
            <person name="Peeters C."/>
            <person name="Kikuchi Y."/>
            <person name="Vandamme P."/>
        </authorList>
    </citation>
    <scope>NUCLEOTIDE SEQUENCE [LARGE SCALE GENOMIC DNA]</scope>
    <source>
        <strain evidence="2">RPE64</strain>
    </source>
</reference>
<gene>
    <name evidence="2" type="ORF">BRPE64_ACDS09890</name>
</gene>
<evidence type="ECO:0000313" key="3">
    <source>
        <dbReference type="Proteomes" id="UP000013966"/>
    </source>
</evidence>
<sequence>MKGGHSSKSSVFDPENSTRYELRARRRKTARIAGTVQFRDGAAMHRLAGCE</sequence>
<dbReference type="AlphaFoldDB" id="R4WG25"/>
<reference evidence="2 3" key="1">
    <citation type="journal article" date="2013" name="Genome Announc.">
        <title>Complete Genome Sequence of Burkholderia sp. Strain RPE64, Bacterial Symbiont of the Bean Bug Riptortus pedestris.</title>
        <authorList>
            <person name="Shibata T.F."/>
            <person name="Maeda T."/>
            <person name="Nikoh N."/>
            <person name="Yamaguchi K."/>
            <person name="Oshima K."/>
            <person name="Hattori M."/>
            <person name="Nishiyama T."/>
            <person name="Hasebe M."/>
            <person name="Fukatsu T."/>
            <person name="Kikuchi Y."/>
            <person name="Shigenobu S."/>
        </authorList>
    </citation>
    <scope>NUCLEOTIDE SEQUENCE [LARGE SCALE GENOMIC DNA]</scope>
</reference>
<feature type="compositionally biased region" description="Polar residues" evidence="1">
    <location>
        <begin position="1"/>
        <end position="15"/>
    </location>
</feature>
<dbReference type="Proteomes" id="UP000013966">
    <property type="component" value="Chromosome 1"/>
</dbReference>
<dbReference type="HOGENOM" id="CLU_3096500_0_0_4"/>
<dbReference type="KEGG" id="buo:BRPE64_ACDS09890"/>
<evidence type="ECO:0000313" key="2">
    <source>
        <dbReference type="EMBL" id="BAN22743.1"/>
    </source>
</evidence>
<dbReference type="EMBL" id="AP013058">
    <property type="protein sequence ID" value="BAN22743.1"/>
    <property type="molecule type" value="Genomic_DNA"/>
</dbReference>
<name>R4WG25_9BURK</name>
<organism evidence="2 3">
    <name type="scientific">Caballeronia insecticola</name>
    <dbReference type="NCBI Taxonomy" id="758793"/>
    <lineage>
        <taxon>Bacteria</taxon>
        <taxon>Pseudomonadati</taxon>
        <taxon>Pseudomonadota</taxon>
        <taxon>Betaproteobacteria</taxon>
        <taxon>Burkholderiales</taxon>
        <taxon>Burkholderiaceae</taxon>
        <taxon>Caballeronia</taxon>
    </lineage>
</organism>
<protein>
    <submittedName>
        <fullName evidence="2">Uncharacterized protein</fullName>
    </submittedName>
</protein>
<evidence type="ECO:0000256" key="1">
    <source>
        <dbReference type="SAM" id="MobiDB-lite"/>
    </source>
</evidence>
<keyword evidence="3" id="KW-1185">Reference proteome</keyword>
<feature type="region of interest" description="Disordered" evidence="1">
    <location>
        <begin position="1"/>
        <end position="20"/>
    </location>
</feature>
<dbReference type="PATRIC" id="fig|758793.3.peg.993"/>
<accession>R4WG25</accession>
<proteinExistence type="predicted"/>